<evidence type="ECO:0000313" key="2">
    <source>
        <dbReference type="Proteomes" id="UP000501747"/>
    </source>
</evidence>
<gene>
    <name evidence="1" type="ORF">G7082_12400</name>
</gene>
<evidence type="ECO:0000313" key="1">
    <source>
        <dbReference type="EMBL" id="QIL49235.1"/>
    </source>
</evidence>
<name>A0A6G8AWB1_9ENTE</name>
<dbReference type="EMBL" id="CP049887">
    <property type="protein sequence ID" value="QIL49235.1"/>
    <property type="molecule type" value="Genomic_DNA"/>
</dbReference>
<organism evidence="1 2">
    <name type="scientific">Vagococcus hydrophili</name>
    <dbReference type="NCBI Taxonomy" id="2714947"/>
    <lineage>
        <taxon>Bacteria</taxon>
        <taxon>Bacillati</taxon>
        <taxon>Bacillota</taxon>
        <taxon>Bacilli</taxon>
        <taxon>Lactobacillales</taxon>
        <taxon>Enterococcaceae</taxon>
        <taxon>Vagococcus</taxon>
    </lineage>
</organism>
<dbReference type="AlphaFoldDB" id="A0A6G8AWB1"/>
<dbReference type="Proteomes" id="UP000501747">
    <property type="component" value="Chromosome"/>
</dbReference>
<dbReference type="KEGG" id="vhy:G7082_12400"/>
<reference evidence="1 2" key="1">
    <citation type="submission" date="2020-03" db="EMBL/GenBank/DDBJ databases">
        <title>Vagococcus sp. nov., isolated from beetles.</title>
        <authorList>
            <person name="Hyun D.-W."/>
            <person name="Bae J.-W."/>
        </authorList>
    </citation>
    <scope>NUCLEOTIDE SEQUENCE [LARGE SCALE GENOMIC DNA]</scope>
    <source>
        <strain evidence="1 2">HDW17B</strain>
    </source>
</reference>
<dbReference type="RefSeq" id="WP_166035361.1">
    <property type="nucleotide sequence ID" value="NZ_CP049887.1"/>
</dbReference>
<proteinExistence type="predicted"/>
<protein>
    <recommendedName>
        <fullName evidence="3">DNA-directed RNA polymerase beta subunit</fullName>
    </recommendedName>
</protein>
<accession>A0A6G8AWB1</accession>
<evidence type="ECO:0008006" key="3">
    <source>
        <dbReference type="Google" id="ProtNLM"/>
    </source>
</evidence>
<sequence length="123" mass="14344">MKLNNYYHDRGIQKYMGFYLSEHTREIDKESHESKRFNFGLEEMSYEAISEVIEIALIKDMPVVIQPNVKSMDNRGFRDNIMGKVLGFNGDILFLSNGQIQLDLIRHIVITPSVKWYLKEGVS</sequence>
<keyword evidence="2" id="KW-1185">Reference proteome</keyword>